<dbReference type="GeneID" id="100902029"/>
<keyword evidence="9" id="KW-1185">Reference proteome</keyword>
<protein>
    <recommendedName>
        <fullName evidence="3">Intraflagellar transport protein 46 homolog</fullName>
    </recommendedName>
</protein>
<comment type="subcellular location">
    <subcellularLocation>
        <location evidence="1">Cytoplasm</location>
        <location evidence="1">Cytoskeleton</location>
        <location evidence="1">Cilium basal body</location>
    </subcellularLocation>
</comment>
<dbReference type="GO" id="GO:0031514">
    <property type="term" value="C:motile cilium"/>
    <property type="evidence" value="ECO:0007669"/>
    <property type="project" value="TreeGrafter"/>
</dbReference>
<dbReference type="Pfam" id="PF12317">
    <property type="entry name" value="IFT46_B_C"/>
    <property type="match status" value="1"/>
</dbReference>
<dbReference type="GO" id="GO:0042073">
    <property type="term" value="P:intraciliary transport"/>
    <property type="evidence" value="ECO:0007669"/>
    <property type="project" value="InterPro"/>
</dbReference>
<feature type="region of interest" description="Disordered" evidence="8">
    <location>
        <begin position="1"/>
        <end position="38"/>
    </location>
</feature>
<accession>A0AAJ6QVH3</accession>
<evidence type="ECO:0000256" key="1">
    <source>
        <dbReference type="ARBA" id="ARBA00004120"/>
    </source>
</evidence>
<evidence type="ECO:0000256" key="6">
    <source>
        <dbReference type="ARBA" id="ARBA00023212"/>
    </source>
</evidence>
<evidence type="ECO:0000313" key="10">
    <source>
        <dbReference type="RefSeq" id="XP_003745231.1"/>
    </source>
</evidence>
<proteinExistence type="inferred from homology"/>
<dbReference type="AlphaFoldDB" id="A0AAJ6QVH3"/>
<sequence length="275" mass="31317">MSFAKFFKQPPMQTSLDNNDNEEDAQDKDTPPLPDAYDPKHYENLAIPAELKTLLKLINSYTPQTIELDNKLRPFIPDLIPAVGDIDAFIKIPPPDKNDDFLGLKVLDEPCAKQSDPTVLNMQLRATTKQSSAKTATLLVKCLEDAHEHPKQIEEWVTSIEKLHQSRPTPTVHYSRPMPDVESLMQEWPPEVEEALKTLSLPSAKLNCSLEEYVNVIMAILDIPVYKNKLHSLHVLFTLYYEFKNSQHFRALAMDNRIDNAVKALSMDPTDRLVL</sequence>
<evidence type="ECO:0000256" key="4">
    <source>
        <dbReference type="ARBA" id="ARBA00022490"/>
    </source>
</evidence>
<keyword evidence="7" id="KW-0966">Cell projection</keyword>
<dbReference type="GO" id="GO:0030992">
    <property type="term" value="C:intraciliary transport particle B"/>
    <property type="evidence" value="ECO:0007669"/>
    <property type="project" value="TreeGrafter"/>
</dbReference>
<evidence type="ECO:0000256" key="8">
    <source>
        <dbReference type="SAM" id="MobiDB-lite"/>
    </source>
</evidence>
<dbReference type="KEGG" id="goe:100902029"/>
<dbReference type="GO" id="GO:0005815">
    <property type="term" value="C:microtubule organizing center"/>
    <property type="evidence" value="ECO:0007669"/>
    <property type="project" value="TreeGrafter"/>
</dbReference>
<keyword evidence="6" id="KW-0206">Cytoskeleton</keyword>
<evidence type="ECO:0000256" key="7">
    <source>
        <dbReference type="ARBA" id="ARBA00023273"/>
    </source>
</evidence>
<dbReference type="GO" id="GO:0060271">
    <property type="term" value="P:cilium assembly"/>
    <property type="evidence" value="ECO:0007669"/>
    <property type="project" value="TreeGrafter"/>
</dbReference>
<evidence type="ECO:0000256" key="5">
    <source>
        <dbReference type="ARBA" id="ARBA00023069"/>
    </source>
</evidence>
<name>A0AAJ6QVH3_9ACAR</name>
<dbReference type="Proteomes" id="UP000694867">
    <property type="component" value="Unplaced"/>
</dbReference>
<evidence type="ECO:0000313" key="9">
    <source>
        <dbReference type="Proteomes" id="UP000694867"/>
    </source>
</evidence>
<comment type="similarity">
    <text evidence="2">Belongs to the IFT46 family.</text>
</comment>
<dbReference type="PANTHER" id="PTHR13376:SF0">
    <property type="entry name" value="INTRAFLAGELLAR TRANSPORT PROTEIN 46 HOMOLOG"/>
    <property type="match status" value="1"/>
</dbReference>
<evidence type="ECO:0000256" key="2">
    <source>
        <dbReference type="ARBA" id="ARBA00007700"/>
    </source>
</evidence>
<organism evidence="9 10">
    <name type="scientific">Galendromus occidentalis</name>
    <name type="common">western predatory mite</name>
    <dbReference type="NCBI Taxonomy" id="34638"/>
    <lineage>
        <taxon>Eukaryota</taxon>
        <taxon>Metazoa</taxon>
        <taxon>Ecdysozoa</taxon>
        <taxon>Arthropoda</taxon>
        <taxon>Chelicerata</taxon>
        <taxon>Arachnida</taxon>
        <taxon>Acari</taxon>
        <taxon>Parasitiformes</taxon>
        <taxon>Mesostigmata</taxon>
        <taxon>Gamasina</taxon>
        <taxon>Phytoseioidea</taxon>
        <taxon>Phytoseiidae</taxon>
        <taxon>Typhlodrominae</taxon>
        <taxon>Galendromus</taxon>
    </lineage>
</organism>
<reference evidence="10" key="1">
    <citation type="submission" date="2025-08" db="UniProtKB">
        <authorList>
            <consortium name="RefSeq"/>
        </authorList>
    </citation>
    <scope>IDENTIFICATION</scope>
</reference>
<keyword evidence="5" id="KW-0969">Cilium</keyword>
<dbReference type="InterPro" id="IPR022088">
    <property type="entry name" value="Intraflagellar_transp_cmplxB"/>
</dbReference>
<dbReference type="RefSeq" id="XP_003745231.1">
    <property type="nucleotide sequence ID" value="XM_003745183.1"/>
</dbReference>
<evidence type="ECO:0000256" key="3">
    <source>
        <dbReference type="ARBA" id="ARBA00017206"/>
    </source>
</evidence>
<keyword evidence="4" id="KW-0963">Cytoplasm</keyword>
<gene>
    <name evidence="10" type="primary">LOC100902029</name>
</gene>
<dbReference type="PANTHER" id="PTHR13376">
    <property type="entry name" value="INTRAFLAGELLAR TRANSPORT PROTEIN 46 HOMOLOG"/>
    <property type="match status" value="1"/>
</dbReference>